<proteinExistence type="predicted"/>
<evidence type="ECO:0000256" key="1">
    <source>
        <dbReference type="SAM" id="Coils"/>
    </source>
</evidence>
<protein>
    <submittedName>
        <fullName evidence="2">Unannotated protein</fullName>
    </submittedName>
</protein>
<reference evidence="2" key="1">
    <citation type="submission" date="2020-05" db="EMBL/GenBank/DDBJ databases">
        <authorList>
            <person name="Chiriac C."/>
            <person name="Salcher M."/>
            <person name="Ghai R."/>
            <person name="Kavagutti S V."/>
        </authorList>
    </citation>
    <scope>NUCLEOTIDE SEQUENCE</scope>
</reference>
<organism evidence="2">
    <name type="scientific">freshwater metagenome</name>
    <dbReference type="NCBI Taxonomy" id="449393"/>
    <lineage>
        <taxon>unclassified sequences</taxon>
        <taxon>metagenomes</taxon>
        <taxon>ecological metagenomes</taxon>
    </lineage>
</organism>
<dbReference type="EMBL" id="CAEZYJ010000011">
    <property type="protein sequence ID" value="CAB4712405.1"/>
    <property type="molecule type" value="Genomic_DNA"/>
</dbReference>
<dbReference type="Pfam" id="PF03993">
    <property type="entry name" value="DUF349"/>
    <property type="match status" value="3"/>
</dbReference>
<dbReference type="InterPro" id="IPR007139">
    <property type="entry name" value="DUF349"/>
</dbReference>
<dbReference type="AlphaFoldDB" id="A0A6J6QTS2"/>
<accession>A0A6J6QTS2</accession>
<gene>
    <name evidence="2" type="ORF">UFOPK2659_00175</name>
</gene>
<feature type="coiled-coil region" evidence="1">
    <location>
        <begin position="342"/>
        <end position="415"/>
    </location>
</feature>
<keyword evidence="1" id="KW-0175">Coiled coil</keyword>
<sequence>MSENEGLISAASALIGDPALFGRVHDDGTVYVWTAAGEKPVGSYPGKSPEEALQYFVRKFETLASEIALTAARVRSGAILPQDGEIAVAKLRESIATINAVGDLAALAIAVEQIPPLIDQQRQIYAAKKADEANARATARNDAKIAKEAIVVESESIADKDSWKVTGDRLKELLDQWKVLPRIDKASDEQLWKRFSVARNGFDRRRRAHFAKLVAEQSTIASAKEKIVTEAETLATSRDWVATARRFSTLMQEWKTSGRGQKRSDDALWERFRAAQEAFFAAKKTDLERRENSMGANLAKKEEIAKQIEALLPITDFPTAKKSFRDLLSQLEKVGQIPRDKRDALEIRVGAVEKEIRVLDEEHRRKTDPAAKARASDVVRQLTEAIENYEKVAAKATANNDAKRAADALESAEARRSWLAEAQRSLDEFSA</sequence>
<evidence type="ECO:0000313" key="2">
    <source>
        <dbReference type="EMBL" id="CAB4712405.1"/>
    </source>
</evidence>
<name>A0A6J6QTS2_9ZZZZ</name>